<dbReference type="Proteomes" id="UP000003729">
    <property type="component" value="Unassembled WGS sequence"/>
</dbReference>
<reference evidence="2 3" key="2">
    <citation type="submission" date="2008-10" db="EMBL/GenBank/DDBJ databases">
        <authorList>
            <person name="Fulton L."/>
            <person name="Clifton S."/>
            <person name="Fulton B."/>
            <person name="Xu J."/>
            <person name="Minx P."/>
            <person name="Pepin K.H."/>
            <person name="Johnson M."/>
            <person name="Bhonagiri V."/>
            <person name="Nash W.E."/>
            <person name="Mardis E.R."/>
            <person name="Wilson R.K."/>
        </authorList>
    </citation>
    <scope>NUCLEOTIDE SEQUENCE [LARGE SCALE GENOMIC DNA]</scope>
    <source>
        <strain evidence="2 3">DSM 30120</strain>
    </source>
</reference>
<dbReference type="SUPFAM" id="SSF47413">
    <property type="entry name" value="lambda repressor-like DNA-binding domains"/>
    <property type="match status" value="1"/>
</dbReference>
<comment type="caution">
    <text evidence="2">The sequence shown here is derived from an EMBL/GenBank/DDBJ whole genome shotgun (WGS) entry which is preliminary data.</text>
</comment>
<dbReference type="eggNOG" id="COG1396">
    <property type="taxonomic scope" value="Bacteria"/>
</dbReference>
<dbReference type="InterPro" id="IPR001387">
    <property type="entry name" value="Cro/C1-type_HTH"/>
</dbReference>
<evidence type="ECO:0000259" key="1">
    <source>
        <dbReference type="PROSITE" id="PS50943"/>
    </source>
</evidence>
<gene>
    <name evidence="2" type="ORF">PROVALCAL_02703</name>
</gene>
<dbReference type="CDD" id="cd00093">
    <property type="entry name" value="HTH_XRE"/>
    <property type="match status" value="1"/>
</dbReference>
<sequence>MMPEYYPISRIIGKKITYYRKMNGMSLCDISKMIHVSEQQQSRYERGVNRINLDRLHQYARIFSIDLIDFFVLNEHDADNIKRNIEKQSNKDNTK</sequence>
<dbReference type="Gene3D" id="1.10.260.40">
    <property type="entry name" value="lambda repressor-like DNA-binding domains"/>
    <property type="match status" value="1"/>
</dbReference>
<organism evidence="2 3">
    <name type="scientific">Providencia alcalifaciens DSM 30120</name>
    <dbReference type="NCBI Taxonomy" id="520999"/>
    <lineage>
        <taxon>Bacteria</taxon>
        <taxon>Pseudomonadati</taxon>
        <taxon>Pseudomonadota</taxon>
        <taxon>Gammaproteobacteria</taxon>
        <taxon>Enterobacterales</taxon>
        <taxon>Morganellaceae</taxon>
        <taxon>Providencia</taxon>
    </lineage>
</organism>
<protein>
    <submittedName>
        <fullName evidence="2">DNA-binding helix-turn-helix protein</fullName>
    </submittedName>
</protein>
<dbReference type="Pfam" id="PF01381">
    <property type="entry name" value="HTH_3"/>
    <property type="match status" value="1"/>
</dbReference>
<dbReference type="GO" id="GO:0003677">
    <property type="term" value="F:DNA binding"/>
    <property type="evidence" value="ECO:0007669"/>
    <property type="project" value="UniProtKB-KW"/>
</dbReference>
<dbReference type="PROSITE" id="PS50943">
    <property type="entry name" value="HTH_CROC1"/>
    <property type="match status" value="1"/>
</dbReference>
<dbReference type="AlphaFoldDB" id="B6XH65"/>
<keyword evidence="2" id="KW-0238">DNA-binding</keyword>
<proteinExistence type="predicted"/>
<dbReference type="InterPro" id="IPR010982">
    <property type="entry name" value="Lambda_DNA-bd_dom_sf"/>
</dbReference>
<accession>B6XH65</accession>
<feature type="domain" description="HTH cro/C1-type" evidence="1">
    <location>
        <begin position="16"/>
        <end position="70"/>
    </location>
</feature>
<evidence type="ECO:0000313" key="3">
    <source>
        <dbReference type="Proteomes" id="UP000003729"/>
    </source>
</evidence>
<reference evidence="2 3" key="1">
    <citation type="submission" date="2008-10" db="EMBL/GenBank/DDBJ databases">
        <title>Draft genome sequence of Providencia alcalifaciens (DSM 30120).</title>
        <authorList>
            <person name="Sudarsanam P."/>
            <person name="Ley R."/>
            <person name="Guruge J."/>
            <person name="Turnbaugh P.J."/>
            <person name="Mahowald M."/>
            <person name="Liep D."/>
            <person name="Gordon J."/>
        </authorList>
    </citation>
    <scope>NUCLEOTIDE SEQUENCE [LARGE SCALE GENOMIC DNA]</scope>
    <source>
        <strain evidence="2 3">DSM 30120</strain>
    </source>
</reference>
<evidence type="ECO:0000313" key="2">
    <source>
        <dbReference type="EMBL" id="EEB45258.1"/>
    </source>
</evidence>
<dbReference type="SMART" id="SM00530">
    <property type="entry name" value="HTH_XRE"/>
    <property type="match status" value="1"/>
</dbReference>
<name>B6XH65_9GAMM</name>
<dbReference type="EMBL" id="ABXW01000052">
    <property type="protein sequence ID" value="EEB45258.1"/>
    <property type="molecule type" value="Genomic_DNA"/>
</dbReference>